<organism evidence="1 2">
    <name type="scientific">Methanosarcina lacustris Z-7289</name>
    <dbReference type="NCBI Taxonomy" id="1434111"/>
    <lineage>
        <taxon>Archaea</taxon>
        <taxon>Methanobacteriati</taxon>
        <taxon>Methanobacteriota</taxon>
        <taxon>Stenosarchaea group</taxon>
        <taxon>Methanomicrobia</taxon>
        <taxon>Methanosarcinales</taxon>
        <taxon>Methanosarcinaceae</taxon>
        <taxon>Methanosarcina</taxon>
    </lineage>
</organism>
<dbReference type="EMBL" id="CP009515">
    <property type="protein sequence ID" value="AKB76254.1"/>
    <property type="molecule type" value="Genomic_DNA"/>
</dbReference>
<dbReference type="HOGENOM" id="CLU_1444685_0_0_2"/>
<dbReference type="STRING" id="1434111.MSLAZ_2993"/>
<dbReference type="AlphaFoldDB" id="A0A0E3S580"/>
<dbReference type="RefSeq" id="WP_048128389.1">
    <property type="nucleotide sequence ID" value="NZ_CP009515.1"/>
</dbReference>
<dbReference type="OrthoDB" id="377873at2157"/>
<proteinExistence type="predicted"/>
<dbReference type="Proteomes" id="UP000033072">
    <property type="component" value="Chromosome"/>
</dbReference>
<evidence type="ECO:0000313" key="1">
    <source>
        <dbReference type="EMBL" id="AKB76254.1"/>
    </source>
</evidence>
<gene>
    <name evidence="1" type="ORF">MSLAZ_2993</name>
</gene>
<dbReference type="PATRIC" id="fig|1434111.4.peg.3953"/>
<dbReference type="GeneID" id="24807866"/>
<dbReference type="KEGG" id="mls:MSLAZ_2993"/>
<sequence>MGSDTASLAPVSPTASVDRAVIEKKHISLDAVNFPAIGAFRYHSREKGSGDSRRFFKIVSTLQDSYRPVSRYLNDVLKMPQEDTPNPFEKLFFGKIAWDGYSFQLNQEISLLISFSEGCWEGSCEELAIFVSSADPEECIRDFQEEFYVLWEEYANEDDENLTADAMELKYKILGLIKGVEFAGENQ</sequence>
<keyword evidence="2" id="KW-1185">Reference proteome</keyword>
<name>A0A0E3S580_9EURY</name>
<accession>A0A0E3S580</accession>
<evidence type="ECO:0000313" key="2">
    <source>
        <dbReference type="Proteomes" id="UP000033072"/>
    </source>
</evidence>
<protein>
    <submittedName>
        <fullName evidence="1">Uncharacterized protein</fullName>
    </submittedName>
</protein>
<reference evidence="1 2" key="1">
    <citation type="submission" date="2014-07" db="EMBL/GenBank/DDBJ databases">
        <title>Methanogenic archaea and the global carbon cycle.</title>
        <authorList>
            <person name="Henriksen J.R."/>
            <person name="Luke J."/>
            <person name="Reinhart S."/>
            <person name="Benedict M.N."/>
            <person name="Youngblut N.D."/>
            <person name="Metcalf M.E."/>
            <person name="Whitaker R.J."/>
            <person name="Metcalf W.W."/>
        </authorList>
    </citation>
    <scope>NUCLEOTIDE SEQUENCE [LARGE SCALE GENOMIC DNA]</scope>
    <source>
        <strain evidence="1 2">Z-7289</strain>
    </source>
</reference>